<dbReference type="Proteomes" id="UP000504606">
    <property type="component" value="Unplaced"/>
</dbReference>
<accession>A0A9C6TV35</accession>
<dbReference type="GeneID" id="113204542"/>
<evidence type="ECO:0000313" key="2">
    <source>
        <dbReference type="RefSeq" id="XP_052120700.1"/>
    </source>
</evidence>
<evidence type="ECO:0000313" key="1">
    <source>
        <dbReference type="Proteomes" id="UP000504606"/>
    </source>
</evidence>
<name>A0A9C6TV35_FRAOC</name>
<dbReference type="SUPFAM" id="SSF52047">
    <property type="entry name" value="RNI-like"/>
    <property type="match status" value="1"/>
</dbReference>
<dbReference type="RefSeq" id="XP_052120700.1">
    <property type="nucleotide sequence ID" value="XM_052264740.1"/>
</dbReference>
<dbReference type="AlphaFoldDB" id="A0A9C6TV35"/>
<dbReference type="Gene3D" id="3.80.10.10">
    <property type="entry name" value="Ribonuclease Inhibitor"/>
    <property type="match status" value="1"/>
</dbReference>
<sequence length="500" mass="52914">MALVQVEPLCRLGLQALAGPLLAAVDAVLADEETPLETDGGQAVLEVRRYLEAAPGDVLEALLQAVLARSDVPGAARCAALRLLLRADVRSLGVGVLAAEHHARAVRCLRVQGAGLRALDLKGAWLRGADLDAFCDALRELGALRVLGVPHAATDKLLEAVATHCPKITALDVSGETDVSRKGLEALCAGPGAPKALQVLDVGNLAEASVSAEDAAFLLRSLPNLRSLGSYARVGAALLSLQDAEDTKKPLESRPTSAPLRLEYLRDIGTSQRAAEAILALCPSLRAVYLDAPAPGVLTSLSALPLLSDLKLHQFDVPELERLLSDAGVRVTELELLFGRSGPLDLARLASLCPALSRLECYFVDCSSSGRAAWPALQSVGVFHAQLARHALLDLALGAPRLQRLGVGCALPDLSDMDVADLCGDELQEVWLAQAGRLSQAAALCFLTGCPRLTSLGELSGWDVTPDQVEELRRHCELSNLDVSLWYFPRSDGALALLEQ</sequence>
<reference evidence="2" key="1">
    <citation type="submission" date="2025-08" db="UniProtKB">
        <authorList>
            <consortium name="RefSeq"/>
        </authorList>
    </citation>
    <scope>IDENTIFICATION</scope>
    <source>
        <tissue evidence="2">Whole organism</tissue>
    </source>
</reference>
<keyword evidence="1" id="KW-1185">Reference proteome</keyword>
<dbReference type="InterPro" id="IPR032675">
    <property type="entry name" value="LRR_dom_sf"/>
</dbReference>
<organism evidence="1 2">
    <name type="scientific">Frankliniella occidentalis</name>
    <name type="common">Western flower thrips</name>
    <name type="synonym">Euthrips occidentalis</name>
    <dbReference type="NCBI Taxonomy" id="133901"/>
    <lineage>
        <taxon>Eukaryota</taxon>
        <taxon>Metazoa</taxon>
        <taxon>Ecdysozoa</taxon>
        <taxon>Arthropoda</taxon>
        <taxon>Hexapoda</taxon>
        <taxon>Insecta</taxon>
        <taxon>Pterygota</taxon>
        <taxon>Neoptera</taxon>
        <taxon>Paraneoptera</taxon>
        <taxon>Thysanoptera</taxon>
        <taxon>Terebrantia</taxon>
        <taxon>Thripoidea</taxon>
        <taxon>Thripidae</taxon>
        <taxon>Frankliniella</taxon>
    </lineage>
</organism>
<dbReference type="KEGG" id="foc:113204542"/>
<dbReference type="OrthoDB" id="16120at2759"/>
<proteinExistence type="predicted"/>
<protein>
    <submittedName>
        <fullName evidence="2">Uncharacterized protein LOC113204542</fullName>
    </submittedName>
</protein>
<gene>
    <name evidence="2" type="primary">LOC113204542</name>
</gene>